<dbReference type="AlphaFoldDB" id="A0A645GTH0"/>
<evidence type="ECO:0000313" key="1">
    <source>
        <dbReference type="EMBL" id="MPN29590.1"/>
    </source>
</evidence>
<organism evidence="1">
    <name type="scientific">bioreactor metagenome</name>
    <dbReference type="NCBI Taxonomy" id="1076179"/>
    <lineage>
        <taxon>unclassified sequences</taxon>
        <taxon>metagenomes</taxon>
        <taxon>ecological metagenomes</taxon>
    </lineage>
</organism>
<sequence>MLPRAFDDDVLHEESLSVTIRPLPDGMPLIAQTLVRTTVAIISEYKKECAVFYENSRIFTISIPFFAGLLSQQSQLFPQ</sequence>
<accession>A0A645GTH0</accession>
<gene>
    <name evidence="1" type="ORF">SDC9_177043</name>
</gene>
<reference evidence="1" key="1">
    <citation type="submission" date="2019-08" db="EMBL/GenBank/DDBJ databases">
        <authorList>
            <person name="Kucharzyk K."/>
            <person name="Murdoch R.W."/>
            <person name="Higgins S."/>
            <person name="Loffler F."/>
        </authorList>
    </citation>
    <scope>NUCLEOTIDE SEQUENCE</scope>
</reference>
<comment type="caution">
    <text evidence="1">The sequence shown here is derived from an EMBL/GenBank/DDBJ whole genome shotgun (WGS) entry which is preliminary data.</text>
</comment>
<name>A0A645GTH0_9ZZZZ</name>
<dbReference type="EMBL" id="VSSQ01080359">
    <property type="protein sequence ID" value="MPN29590.1"/>
    <property type="molecule type" value="Genomic_DNA"/>
</dbReference>
<protein>
    <submittedName>
        <fullName evidence="1">Uncharacterized protein</fullName>
    </submittedName>
</protein>
<proteinExistence type="predicted"/>